<feature type="transmembrane region" description="Helical" evidence="1">
    <location>
        <begin position="26"/>
        <end position="47"/>
    </location>
</feature>
<name>A0A9K3L5L5_9STRA</name>
<organism evidence="3 4">
    <name type="scientific">Nitzschia inconspicua</name>
    <dbReference type="NCBI Taxonomy" id="303405"/>
    <lineage>
        <taxon>Eukaryota</taxon>
        <taxon>Sar</taxon>
        <taxon>Stramenopiles</taxon>
        <taxon>Ochrophyta</taxon>
        <taxon>Bacillariophyta</taxon>
        <taxon>Bacillariophyceae</taxon>
        <taxon>Bacillariophycidae</taxon>
        <taxon>Bacillariales</taxon>
        <taxon>Bacillariaceae</taxon>
        <taxon>Nitzschia</taxon>
    </lineage>
</organism>
<accession>A0A9K3L5L5</accession>
<evidence type="ECO:0000313" key="3">
    <source>
        <dbReference type="EMBL" id="KAG7356003.1"/>
    </source>
</evidence>
<dbReference type="PANTHER" id="PTHR12277:SF81">
    <property type="entry name" value="PROTEIN ABHD13"/>
    <property type="match status" value="1"/>
</dbReference>
<proteinExistence type="predicted"/>
<dbReference type="EMBL" id="JAGRRH010000015">
    <property type="protein sequence ID" value="KAG7356003.1"/>
    <property type="molecule type" value="Genomic_DNA"/>
</dbReference>
<protein>
    <submittedName>
        <fullName evidence="3">Alpha/beta fold family hydrolase</fullName>
    </submittedName>
</protein>
<dbReference type="GO" id="GO:0008474">
    <property type="term" value="F:palmitoyl-(protein) hydrolase activity"/>
    <property type="evidence" value="ECO:0007669"/>
    <property type="project" value="TreeGrafter"/>
</dbReference>
<comment type="caution">
    <text evidence="3">The sequence shown here is derived from an EMBL/GenBank/DDBJ whole genome shotgun (WGS) entry which is preliminary data.</text>
</comment>
<dbReference type="AlphaFoldDB" id="A0A9K3L5L5"/>
<dbReference type="Proteomes" id="UP000693970">
    <property type="component" value="Unassembled WGS sequence"/>
</dbReference>
<reference evidence="3" key="1">
    <citation type="journal article" date="2021" name="Sci. Rep.">
        <title>Diploid genomic architecture of Nitzschia inconspicua, an elite biomass production diatom.</title>
        <authorList>
            <person name="Oliver A."/>
            <person name="Podell S."/>
            <person name="Pinowska A."/>
            <person name="Traller J.C."/>
            <person name="Smith S.R."/>
            <person name="McClure R."/>
            <person name="Beliaev A."/>
            <person name="Bohutskyi P."/>
            <person name="Hill E.A."/>
            <person name="Rabines A."/>
            <person name="Zheng H."/>
            <person name="Allen L.Z."/>
            <person name="Kuo A."/>
            <person name="Grigoriev I.V."/>
            <person name="Allen A.E."/>
            <person name="Hazlebeck D."/>
            <person name="Allen E.E."/>
        </authorList>
    </citation>
    <scope>NUCLEOTIDE SEQUENCE</scope>
    <source>
        <strain evidence="3">Hildebrandi</strain>
    </source>
</reference>
<dbReference type="Pfam" id="PF12146">
    <property type="entry name" value="Hydrolase_4"/>
    <property type="match status" value="1"/>
</dbReference>
<keyword evidence="3" id="KW-0378">Hydrolase</keyword>
<keyword evidence="4" id="KW-1185">Reference proteome</keyword>
<dbReference type="PANTHER" id="PTHR12277">
    <property type="entry name" value="ALPHA/BETA HYDROLASE DOMAIN-CONTAINING PROTEIN"/>
    <property type="match status" value="1"/>
</dbReference>
<sequence length="387" mass="42560">MSSDQVINTVTASTSSSWWISTVTWLFWRSTQISVVLGSVVATLLYFKQESLLYFPEIGGIPRRPDGNPRKYRSPSEHQVNFEDVKIPCSDGVQIHAWLMLRTQPGQANPLPTFVFFHGNAGNIGLRLPNALQMMQYLNVNVLLVEYRGYGNSDSVSPNEAGLKLDAQAALNFVKNHPILDSNKIFLFGRSLGGAVAFSLAEYAQQNQIPIAGLIVENTFTSIPAMVDHLMPFIAPLKGLILKMKWDSEVIVPTLQCPVMYLAGGADQLVPHSHMLNLYRLTQQSKLTKMHVVPNGTHNETWIQGGQDYWMAIRSFVAGAIEANSKFPMAGETISAATTSTSSSSDFTAASSSSSIPIMPNRLFGMVKEAVQGDMNKIDSESTKKEL</sequence>
<dbReference type="OrthoDB" id="10249433at2759"/>
<keyword evidence="1" id="KW-0812">Transmembrane</keyword>
<evidence type="ECO:0000256" key="1">
    <source>
        <dbReference type="SAM" id="Phobius"/>
    </source>
</evidence>
<keyword evidence="1" id="KW-0472">Membrane</keyword>
<evidence type="ECO:0000313" key="4">
    <source>
        <dbReference type="Proteomes" id="UP000693970"/>
    </source>
</evidence>
<reference evidence="3" key="2">
    <citation type="submission" date="2021-04" db="EMBL/GenBank/DDBJ databases">
        <authorList>
            <person name="Podell S."/>
        </authorList>
    </citation>
    <scope>NUCLEOTIDE SEQUENCE</scope>
    <source>
        <strain evidence="3">Hildebrandi</strain>
    </source>
</reference>
<dbReference type="GO" id="GO:0016020">
    <property type="term" value="C:membrane"/>
    <property type="evidence" value="ECO:0007669"/>
    <property type="project" value="TreeGrafter"/>
</dbReference>
<gene>
    <name evidence="3" type="ORF">IV203_000689</name>
</gene>
<dbReference type="InterPro" id="IPR022742">
    <property type="entry name" value="Hydrolase_4"/>
</dbReference>
<feature type="domain" description="Serine aminopeptidase S33" evidence="2">
    <location>
        <begin position="112"/>
        <end position="240"/>
    </location>
</feature>
<evidence type="ECO:0000259" key="2">
    <source>
        <dbReference type="Pfam" id="PF12146"/>
    </source>
</evidence>
<keyword evidence="1" id="KW-1133">Transmembrane helix</keyword>